<dbReference type="Proteomes" id="UP000775213">
    <property type="component" value="Unassembled WGS sequence"/>
</dbReference>
<reference evidence="1 2" key="1">
    <citation type="journal article" date="2021" name="Hortic Res">
        <title>Chromosome-scale assembly of the Dendrobium chrysotoxum genome enhances the understanding of orchid evolution.</title>
        <authorList>
            <person name="Zhang Y."/>
            <person name="Zhang G.Q."/>
            <person name="Zhang D."/>
            <person name="Liu X.D."/>
            <person name="Xu X.Y."/>
            <person name="Sun W.H."/>
            <person name="Yu X."/>
            <person name="Zhu X."/>
            <person name="Wang Z.W."/>
            <person name="Zhao X."/>
            <person name="Zhong W.Y."/>
            <person name="Chen H."/>
            <person name="Yin W.L."/>
            <person name="Huang T."/>
            <person name="Niu S.C."/>
            <person name="Liu Z.J."/>
        </authorList>
    </citation>
    <scope>NUCLEOTIDE SEQUENCE [LARGE SCALE GENOMIC DNA]</scope>
    <source>
        <strain evidence="1">Lindl</strain>
    </source>
</reference>
<protein>
    <submittedName>
        <fullName evidence="1">Uncharacterized protein</fullName>
    </submittedName>
</protein>
<sequence>MPYIAVILPEEARRSAPVLRAKTGEVFINKREPTQKLLLVYCAPGPSVKLQSAIEAETYLFW</sequence>
<proteinExistence type="predicted"/>
<evidence type="ECO:0000313" key="2">
    <source>
        <dbReference type="Proteomes" id="UP000775213"/>
    </source>
</evidence>
<dbReference type="AlphaFoldDB" id="A0AAV7FXK5"/>
<comment type="caution">
    <text evidence="1">The sequence shown here is derived from an EMBL/GenBank/DDBJ whole genome shotgun (WGS) entry which is preliminary data.</text>
</comment>
<organism evidence="1 2">
    <name type="scientific">Dendrobium chrysotoxum</name>
    <name type="common">Orchid</name>
    <dbReference type="NCBI Taxonomy" id="161865"/>
    <lineage>
        <taxon>Eukaryota</taxon>
        <taxon>Viridiplantae</taxon>
        <taxon>Streptophyta</taxon>
        <taxon>Embryophyta</taxon>
        <taxon>Tracheophyta</taxon>
        <taxon>Spermatophyta</taxon>
        <taxon>Magnoliopsida</taxon>
        <taxon>Liliopsida</taxon>
        <taxon>Asparagales</taxon>
        <taxon>Orchidaceae</taxon>
        <taxon>Epidendroideae</taxon>
        <taxon>Malaxideae</taxon>
        <taxon>Dendrobiinae</taxon>
        <taxon>Dendrobium</taxon>
    </lineage>
</organism>
<evidence type="ECO:0000313" key="1">
    <source>
        <dbReference type="EMBL" id="KAH0448675.1"/>
    </source>
</evidence>
<gene>
    <name evidence="1" type="ORF">IEQ34_022475</name>
</gene>
<dbReference type="EMBL" id="JAGFBR010000019">
    <property type="protein sequence ID" value="KAH0448675.1"/>
    <property type="molecule type" value="Genomic_DNA"/>
</dbReference>
<name>A0AAV7FXK5_DENCH</name>
<keyword evidence="2" id="KW-1185">Reference proteome</keyword>
<accession>A0AAV7FXK5</accession>